<accession>A0A291LF03</accession>
<name>A0A291LF03_9CAUD</name>
<evidence type="ECO:0000313" key="1">
    <source>
        <dbReference type="EMBL" id="ATI17988.1"/>
    </source>
</evidence>
<protein>
    <submittedName>
        <fullName evidence="1">Uncharacterized protein</fullName>
    </submittedName>
</protein>
<sequence length="86" mass="10034">MAKWYDDSGIRKVRYVVVNEYALGYIYEEQPTVVGILRGSILRGYPFLSEEPMSTFGKTIRDVTLEDFEVYRVMVPKFVVDQIDVM</sequence>
<proteinExistence type="predicted"/>
<dbReference type="EMBL" id="MF498774">
    <property type="protein sequence ID" value="ATI17988.1"/>
    <property type="molecule type" value="Genomic_DNA"/>
</dbReference>
<reference evidence="1 2" key="1">
    <citation type="submission" date="2017-07" db="EMBL/GenBank/DDBJ databases">
        <title>In vitro design and evaluation of phage cocktails against multidrug-resistant Aeromonas salmonicida.</title>
        <authorList>
            <person name="Chen L."/>
            <person name="Yuan S."/>
            <person name="Ma Y."/>
        </authorList>
    </citation>
    <scope>NUCLEOTIDE SEQUENCE [LARGE SCALE GENOMIC DNA]</scope>
</reference>
<dbReference type="Proteomes" id="UP000258444">
    <property type="component" value="Genome"/>
</dbReference>
<evidence type="ECO:0000313" key="2">
    <source>
        <dbReference type="Proteomes" id="UP000258444"/>
    </source>
</evidence>
<organism evidence="1 2">
    <name type="scientific">Aeromonas phage AS-yj</name>
    <dbReference type="NCBI Taxonomy" id="2026115"/>
    <lineage>
        <taxon>Viruses</taxon>
        <taxon>Duplodnaviria</taxon>
        <taxon>Heunggongvirae</taxon>
        <taxon>Uroviricota</taxon>
        <taxon>Caudoviricetes</taxon>
        <taxon>Pantevenvirales</taxon>
        <taxon>Straboviridae</taxon>
        <taxon>Emmerichvirinae</taxon>
        <taxon>Ceceduovirus</taxon>
        <taxon>Ceceduovirus aszj</taxon>
    </lineage>
</organism>